<organism evidence="3 4">
    <name type="scientific">Plesiocystis pacifica SIR-1</name>
    <dbReference type="NCBI Taxonomy" id="391625"/>
    <lineage>
        <taxon>Bacteria</taxon>
        <taxon>Pseudomonadati</taxon>
        <taxon>Myxococcota</taxon>
        <taxon>Polyangia</taxon>
        <taxon>Nannocystales</taxon>
        <taxon>Nannocystaceae</taxon>
        <taxon>Plesiocystis</taxon>
    </lineage>
</organism>
<dbReference type="SUPFAM" id="SSF53474">
    <property type="entry name" value="alpha/beta-Hydrolases"/>
    <property type="match status" value="1"/>
</dbReference>
<gene>
    <name evidence="3" type="ORF">PPSIR1_13670</name>
</gene>
<dbReference type="eggNOG" id="COG3208">
    <property type="taxonomic scope" value="Bacteria"/>
</dbReference>
<dbReference type="PANTHER" id="PTHR11487">
    <property type="entry name" value="THIOESTERASE"/>
    <property type="match status" value="1"/>
</dbReference>
<keyword evidence="4" id="KW-1185">Reference proteome</keyword>
<evidence type="ECO:0000313" key="3">
    <source>
        <dbReference type="EMBL" id="EDM73950.1"/>
    </source>
</evidence>
<reference evidence="3 4" key="1">
    <citation type="submission" date="2007-06" db="EMBL/GenBank/DDBJ databases">
        <authorList>
            <person name="Shimkets L."/>
            <person name="Ferriera S."/>
            <person name="Johnson J."/>
            <person name="Kravitz S."/>
            <person name="Beeson K."/>
            <person name="Sutton G."/>
            <person name="Rogers Y.-H."/>
            <person name="Friedman R."/>
            <person name="Frazier M."/>
            <person name="Venter J.C."/>
        </authorList>
    </citation>
    <scope>NUCLEOTIDE SEQUENCE [LARGE SCALE GENOMIC DNA]</scope>
    <source>
        <strain evidence="3 4">SIR-1</strain>
    </source>
</reference>
<name>A6GJJ2_9BACT</name>
<dbReference type="STRING" id="391625.PPSIR1_13670"/>
<comment type="similarity">
    <text evidence="1">Belongs to the thioesterase family.</text>
</comment>
<feature type="domain" description="Thioesterase" evidence="2">
    <location>
        <begin position="2"/>
        <end position="198"/>
    </location>
</feature>
<sequence length="213" mass="23250">MELLAVRLAGRDARMREAPATKLDAIVGPLAQAIAPLTAAGPVLFFGHSLGSLIAFETLRELRRTGANMPKAFVVSGRRAPGTGRALTLHTLPDDQFVREVQRIYGGIPAVIMQEPELLAMTIPVLRGDLTINETYSFVEEPPLDGLPIHAIGGTDDPHVIPTELQAWKAQTTGAFEWAQFDGDHFYLGTPAGRRWVIQRVARLARIAALSRR</sequence>
<proteinExistence type="inferred from homology"/>
<evidence type="ECO:0000256" key="1">
    <source>
        <dbReference type="ARBA" id="ARBA00007169"/>
    </source>
</evidence>
<evidence type="ECO:0000313" key="4">
    <source>
        <dbReference type="Proteomes" id="UP000005801"/>
    </source>
</evidence>
<dbReference type="PANTHER" id="PTHR11487:SF0">
    <property type="entry name" value="S-ACYL FATTY ACID SYNTHASE THIOESTERASE, MEDIUM CHAIN"/>
    <property type="match status" value="1"/>
</dbReference>
<dbReference type="Pfam" id="PF00975">
    <property type="entry name" value="Thioesterase"/>
    <property type="match status" value="1"/>
</dbReference>
<dbReference type="Gene3D" id="3.40.50.1820">
    <property type="entry name" value="alpha/beta hydrolase"/>
    <property type="match status" value="1"/>
</dbReference>
<dbReference type="EMBL" id="ABCS01000159">
    <property type="protein sequence ID" value="EDM73950.1"/>
    <property type="molecule type" value="Genomic_DNA"/>
</dbReference>
<dbReference type="InterPro" id="IPR001031">
    <property type="entry name" value="Thioesterase"/>
</dbReference>
<dbReference type="AlphaFoldDB" id="A6GJJ2"/>
<dbReference type="Proteomes" id="UP000005801">
    <property type="component" value="Unassembled WGS sequence"/>
</dbReference>
<dbReference type="InterPro" id="IPR029058">
    <property type="entry name" value="AB_hydrolase_fold"/>
</dbReference>
<protein>
    <submittedName>
        <fullName evidence="3">Putative thioesterase</fullName>
    </submittedName>
</protein>
<evidence type="ECO:0000259" key="2">
    <source>
        <dbReference type="Pfam" id="PF00975"/>
    </source>
</evidence>
<accession>A6GJJ2</accession>
<dbReference type="InterPro" id="IPR012223">
    <property type="entry name" value="TEII"/>
</dbReference>
<dbReference type="GO" id="GO:0008610">
    <property type="term" value="P:lipid biosynthetic process"/>
    <property type="evidence" value="ECO:0007669"/>
    <property type="project" value="TreeGrafter"/>
</dbReference>
<comment type="caution">
    <text evidence="3">The sequence shown here is derived from an EMBL/GenBank/DDBJ whole genome shotgun (WGS) entry which is preliminary data.</text>
</comment>